<protein>
    <submittedName>
        <fullName evidence="3">Uncharacterized protein</fullName>
    </submittedName>
</protein>
<evidence type="ECO:0000313" key="4">
    <source>
        <dbReference type="Proteomes" id="UP000297245"/>
    </source>
</evidence>
<reference evidence="3 4" key="1">
    <citation type="journal article" date="2019" name="Nat. Ecol. Evol.">
        <title>Megaphylogeny resolves global patterns of mushroom evolution.</title>
        <authorList>
            <person name="Varga T."/>
            <person name="Krizsan K."/>
            <person name="Foldi C."/>
            <person name="Dima B."/>
            <person name="Sanchez-Garcia M."/>
            <person name="Sanchez-Ramirez S."/>
            <person name="Szollosi G.J."/>
            <person name="Szarkandi J.G."/>
            <person name="Papp V."/>
            <person name="Albert L."/>
            <person name="Andreopoulos W."/>
            <person name="Angelini C."/>
            <person name="Antonin V."/>
            <person name="Barry K.W."/>
            <person name="Bougher N.L."/>
            <person name="Buchanan P."/>
            <person name="Buyck B."/>
            <person name="Bense V."/>
            <person name="Catcheside P."/>
            <person name="Chovatia M."/>
            <person name="Cooper J."/>
            <person name="Damon W."/>
            <person name="Desjardin D."/>
            <person name="Finy P."/>
            <person name="Geml J."/>
            <person name="Haridas S."/>
            <person name="Hughes K."/>
            <person name="Justo A."/>
            <person name="Karasinski D."/>
            <person name="Kautmanova I."/>
            <person name="Kiss B."/>
            <person name="Kocsube S."/>
            <person name="Kotiranta H."/>
            <person name="LaButti K.M."/>
            <person name="Lechner B.E."/>
            <person name="Liimatainen K."/>
            <person name="Lipzen A."/>
            <person name="Lukacs Z."/>
            <person name="Mihaltcheva S."/>
            <person name="Morgado L.N."/>
            <person name="Niskanen T."/>
            <person name="Noordeloos M.E."/>
            <person name="Ohm R.A."/>
            <person name="Ortiz-Santana B."/>
            <person name="Ovrebo C."/>
            <person name="Racz N."/>
            <person name="Riley R."/>
            <person name="Savchenko A."/>
            <person name="Shiryaev A."/>
            <person name="Soop K."/>
            <person name="Spirin V."/>
            <person name="Szebenyi C."/>
            <person name="Tomsovsky M."/>
            <person name="Tulloss R.E."/>
            <person name="Uehling J."/>
            <person name="Grigoriev I.V."/>
            <person name="Vagvolgyi C."/>
            <person name="Papp T."/>
            <person name="Martin F.M."/>
            <person name="Miettinen O."/>
            <person name="Hibbett D.S."/>
            <person name="Nagy L.G."/>
        </authorList>
    </citation>
    <scope>NUCLEOTIDE SEQUENCE [LARGE SCALE GENOMIC DNA]</scope>
    <source>
        <strain evidence="3 4">CBS 962.96</strain>
    </source>
</reference>
<keyword evidence="2" id="KW-1133">Transmembrane helix</keyword>
<evidence type="ECO:0000313" key="3">
    <source>
        <dbReference type="EMBL" id="THV04061.1"/>
    </source>
</evidence>
<sequence>MDHNMKLDIPVGVKYEPSEIQDQLPSRKLQTQTKARTRTRRPRFDSQSPLASSSSSTLRRITRRTAATAALKTTSRLSQVVESFTRNQSMSTVVAASTGGAPSLVEEQGSVGRRLKGMRRVLLENEGKQNWAKSKREKEKGRIGGTFFFPFLSLEFTAQCVWFTLFLS</sequence>
<dbReference type="AlphaFoldDB" id="A0A4S8MMY6"/>
<gene>
    <name evidence="3" type="ORF">K435DRAFT_220694</name>
</gene>
<name>A0A4S8MMY6_DENBC</name>
<keyword evidence="4" id="KW-1185">Reference proteome</keyword>
<evidence type="ECO:0000256" key="2">
    <source>
        <dbReference type="SAM" id="Phobius"/>
    </source>
</evidence>
<feature type="region of interest" description="Disordered" evidence="1">
    <location>
        <begin position="21"/>
        <end position="59"/>
    </location>
</feature>
<feature type="compositionally biased region" description="Low complexity" evidence="1">
    <location>
        <begin position="50"/>
        <end position="59"/>
    </location>
</feature>
<keyword evidence="2" id="KW-0812">Transmembrane</keyword>
<feature type="transmembrane region" description="Helical" evidence="2">
    <location>
        <begin position="143"/>
        <end position="165"/>
    </location>
</feature>
<dbReference type="EMBL" id="ML179060">
    <property type="protein sequence ID" value="THV04061.1"/>
    <property type="molecule type" value="Genomic_DNA"/>
</dbReference>
<dbReference type="Proteomes" id="UP000297245">
    <property type="component" value="Unassembled WGS sequence"/>
</dbReference>
<keyword evidence="2" id="KW-0472">Membrane</keyword>
<organism evidence="3 4">
    <name type="scientific">Dendrothele bispora (strain CBS 962.96)</name>
    <dbReference type="NCBI Taxonomy" id="1314807"/>
    <lineage>
        <taxon>Eukaryota</taxon>
        <taxon>Fungi</taxon>
        <taxon>Dikarya</taxon>
        <taxon>Basidiomycota</taxon>
        <taxon>Agaricomycotina</taxon>
        <taxon>Agaricomycetes</taxon>
        <taxon>Agaricomycetidae</taxon>
        <taxon>Agaricales</taxon>
        <taxon>Agaricales incertae sedis</taxon>
        <taxon>Dendrothele</taxon>
    </lineage>
</organism>
<accession>A0A4S8MMY6</accession>
<evidence type="ECO:0000256" key="1">
    <source>
        <dbReference type="SAM" id="MobiDB-lite"/>
    </source>
</evidence>
<proteinExistence type="predicted"/>